<gene>
    <name evidence="7" type="ORF">BDFB_005099</name>
</gene>
<dbReference type="InterPro" id="IPR018503">
    <property type="entry name" value="Tetraspanin_CS"/>
</dbReference>
<dbReference type="InterPro" id="IPR018499">
    <property type="entry name" value="Tetraspanin/Peripherin"/>
</dbReference>
<keyword evidence="3 6" id="KW-0812">Transmembrane</keyword>
<evidence type="ECO:0000256" key="6">
    <source>
        <dbReference type="SAM" id="Phobius"/>
    </source>
</evidence>
<evidence type="ECO:0000313" key="7">
    <source>
        <dbReference type="EMBL" id="RZC41560.1"/>
    </source>
</evidence>
<evidence type="ECO:0000313" key="8">
    <source>
        <dbReference type="Proteomes" id="UP000292052"/>
    </source>
</evidence>
<dbReference type="STRING" id="1661398.A0A482W8S0"/>
<dbReference type="PANTHER" id="PTHR19282:SF28">
    <property type="entry name" value="TETRASPANIN"/>
    <property type="match status" value="1"/>
</dbReference>
<evidence type="ECO:0000256" key="3">
    <source>
        <dbReference type="ARBA" id="ARBA00022692"/>
    </source>
</evidence>
<evidence type="ECO:0000256" key="4">
    <source>
        <dbReference type="ARBA" id="ARBA00022989"/>
    </source>
</evidence>
<dbReference type="GO" id="GO:0005886">
    <property type="term" value="C:plasma membrane"/>
    <property type="evidence" value="ECO:0007669"/>
    <property type="project" value="TreeGrafter"/>
</dbReference>
<comment type="similarity">
    <text evidence="2">Belongs to the tetraspanin (TM4SF) family.</text>
</comment>
<keyword evidence="8" id="KW-1185">Reference proteome</keyword>
<dbReference type="Proteomes" id="UP000292052">
    <property type="component" value="Unassembled WGS sequence"/>
</dbReference>
<accession>A0A482W8S0</accession>
<name>A0A482W8S0_ASBVE</name>
<comment type="subcellular location">
    <subcellularLocation>
        <location evidence="1">Membrane</location>
        <topology evidence="1">Multi-pass membrane protein</topology>
    </subcellularLocation>
</comment>
<comment type="caution">
    <text evidence="7">The sequence shown here is derived from an EMBL/GenBank/DDBJ whole genome shotgun (WGS) entry which is preliminary data.</text>
</comment>
<feature type="transmembrane region" description="Helical" evidence="6">
    <location>
        <begin position="12"/>
        <end position="33"/>
    </location>
</feature>
<dbReference type="PANTHER" id="PTHR19282">
    <property type="entry name" value="TETRASPANIN"/>
    <property type="match status" value="1"/>
</dbReference>
<keyword evidence="4 6" id="KW-1133">Transmembrane helix</keyword>
<keyword evidence="5 6" id="KW-0472">Membrane</keyword>
<feature type="transmembrane region" description="Helical" evidence="6">
    <location>
        <begin position="53"/>
        <end position="75"/>
    </location>
</feature>
<dbReference type="PROSITE" id="PS00421">
    <property type="entry name" value="TM4_1"/>
    <property type="match status" value="1"/>
</dbReference>
<reference evidence="7 8" key="1">
    <citation type="submission" date="2017-03" db="EMBL/GenBank/DDBJ databases">
        <title>Genome of the blue death feigning beetle - Asbolus verrucosus.</title>
        <authorList>
            <person name="Rider S.D."/>
        </authorList>
    </citation>
    <scope>NUCLEOTIDE SEQUENCE [LARGE SCALE GENOMIC DNA]</scope>
    <source>
        <strain evidence="7">Butters</strain>
        <tissue evidence="7">Head and leg muscle</tissue>
    </source>
</reference>
<feature type="transmembrane region" description="Helical" evidence="6">
    <location>
        <begin position="87"/>
        <end position="109"/>
    </location>
</feature>
<evidence type="ECO:0000256" key="2">
    <source>
        <dbReference type="ARBA" id="ARBA00006840"/>
    </source>
</evidence>
<evidence type="ECO:0000256" key="5">
    <source>
        <dbReference type="ARBA" id="ARBA00023136"/>
    </source>
</evidence>
<dbReference type="AlphaFoldDB" id="A0A482W8S0"/>
<proteinExistence type="inferred from homology"/>
<dbReference type="EMBL" id="QDEB01016074">
    <property type="protein sequence ID" value="RZC41560.1"/>
    <property type="molecule type" value="Genomic_DNA"/>
</dbReference>
<dbReference type="PRINTS" id="PR00259">
    <property type="entry name" value="TMFOUR"/>
</dbReference>
<dbReference type="OrthoDB" id="10051815at2759"/>
<dbReference type="Pfam" id="PF00335">
    <property type="entry name" value="Tetraspanin"/>
    <property type="match status" value="1"/>
</dbReference>
<sequence length="200" mass="22864">MAEEIDVGMKCIKYMLFVANFMFVMIGFLLISIGSTIKAIYGDFETFMEAHYFSPATLAVAIGVIIFFVALFGCVGAIKESTCLINLFAFFLTLLLILEIAAAVAAYVMRGQIEETIRKKMEYSIEDYYVDVYDRKAWNFAQSRMLGIIFAWMLAKAVRRLKTQELIDQDQNRQRIYEQLARGKDENPTPVLYTPTFSEA</sequence>
<protein>
    <submittedName>
        <fullName evidence="7">CD63 antigen</fullName>
    </submittedName>
</protein>
<organism evidence="7 8">
    <name type="scientific">Asbolus verrucosus</name>
    <name type="common">Desert ironclad beetle</name>
    <dbReference type="NCBI Taxonomy" id="1661398"/>
    <lineage>
        <taxon>Eukaryota</taxon>
        <taxon>Metazoa</taxon>
        <taxon>Ecdysozoa</taxon>
        <taxon>Arthropoda</taxon>
        <taxon>Hexapoda</taxon>
        <taxon>Insecta</taxon>
        <taxon>Pterygota</taxon>
        <taxon>Neoptera</taxon>
        <taxon>Endopterygota</taxon>
        <taxon>Coleoptera</taxon>
        <taxon>Polyphaga</taxon>
        <taxon>Cucujiformia</taxon>
        <taxon>Tenebrionidae</taxon>
        <taxon>Pimeliinae</taxon>
        <taxon>Asbolus</taxon>
    </lineage>
</organism>
<evidence type="ECO:0000256" key="1">
    <source>
        <dbReference type="ARBA" id="ARBA00004141"/>
    </source>
</evidence>